<keyword evidence="3" id="KW-1185">Reference proteome</keyword>
<dbReference type="Proteomes" id="UP001057375">
    <property type="component" value="Unassembled WGS sequence"/>
</dbReference>
<evidence type="ECO:0000313" key="2">
    <source>
        <dbReference type="EMBL" id="GKT29531.1"/>
    </source>
</evidence>
<gene>
    <name evidence="2" type="ORF">ADUPG1_005274</name>
</gene>
<dbReference type="EMBL" id="BQXS01008371">
    <property type="protein sequence ID" value="GKT29531.1"/>
    <property type="molecule type" value="Genomic_DNA"/>
</dbReference>
<reference evidence="2" key="1">
    <citation type="submission" date="2022-03" db="EMBL/GenBank/DDBJ databases">
        <title>Draft genome sequence of Aduncisulcus paluster, a free-living microaerophilic Fornicata.</title>
        <authorList>
            <person name="Yuyama I."/>
            <person name="Kume K."/>
            <person name="Tamura T."/>
            <person name="Inagaki Y."/>
            <person name="Hashimoto T."/>
        </authorList>
    </citation>
    <scope>NUCLEOTIDE SEQUENCE</scope>
    <source>
        <strain evidence="2">NY0171</strain>
    </source>
</reference>
<protein>
    <submittedName>
        <fullName evidence="2">Uncharacterized protein</fullName>
    </submittedName>
</protein>
<name>A0ABQ5KAE9_9EUKA</name>
<organism evidence="2 3">
    <name type="scientific">Aduncisulcus paluster</name>
    <dbReference type="NCBI Taxonomy" id="2918883"/>
    <lineage>
        <taxon>Eukaryota</taxon>
        <taxon>Metamonada</taxon>
        <taxon>Carpediemonas-like organisms</taxon>
        <taxon>Aduncisulcus</taxon>
    </lineage>
</organism>
<evidence type="ECO:0000256" key="1">
    <source>
        <dbReference type="SAM" id="MobiDB-lite"/>
    </source>
</evidence>
<feature type="non-terminal residue" evidence="2">
    <location>
        <position position="120"/>
    </location>
</feature>
<accession>A0ABQ5KAE9</accession>
<feature type="compositionally biased region" description="Acidic residues" evidence="1">
    <location>
        <begin position="88"/>
        <end position="113"/>
    </location>
</feature>
<comment type="caution">
    <text evidence="2">The sequence shown here is derived from an EMBL/GenBank/DDBJ whole genome shotgun (WGS) entry which is preliminary data.</text>
</comment>
<feature type="region of interest" description="Disordered" evidence="1">
    <location>
        <begin position="76"/>
        <end position="120"/>
    </location>
</feature>
<sequence length="120" mass="13980">MLKIADKKVVKTCRKEFRVQRKLFNNPKCFNRISRPLYILDLLDADLKGVYGFLMEFCIGGSVSSFAKKWCIQDGKEEEEETSKSSSESEEREEKEEEEDLSDSLSSSEEEDSDDHKYFD</sequence>
<evidence type="ECO:0000313" key="3">
    <source>
        <dbReference type="Proteomes" id="UP001057375"/>
    </source>
</evidence>
<proteinExistence type="predicted"/>